<gene>
    <name evidence="2" type="ORF">HMPREF3182_00417</name>
</gene>
<evidence type="ECO:0000256" key="1">
    <source>
        <dbReference type="SAM" id="Phobius"/>
    </source>
</evidence>
<keyword evidence="1" id="KW-0812">Transmembrane</keyword>
<reference evidence="3" key="1">
    <citation type="submission" date="2016-01" db="EMBL/GenBank/DDBJ databases">
        <authorList>
            <person name="Mitreva M."/>
            <person name="Pepin K.H."/>
            <person name="Mihindukulasuriya K.A."/>
            <person name="Fulton R."/>
            <person name="Fronick C."/>
            <person name="O'Laughlin M."/>
            <person name="Miner T."/>
            <person name="Herter B."/>
            <person name="Rosa B.A."/>
            <person name="Cordes M."/>
            <person name="Tomlinson C."/>
            <person name="Wollam A."/>
            <person name="Palsikar V.B."/>
            <person name="Mardis E.R."/>
            <person name="Wilson R.K."/>
        </authorList>
    </citation>
    <scope>NUCLEOTIDE SEQUENCE [LARGE SCALE GENOMIC DNA]</scope>
    <source>
        <strain evidence="3">KA00182</strain>
    </source>
</reference>
<keyword evidence="3" id="KW-1185">Reference proteome</keyword>
<organism evidence="2 3">
    <name type="scientific">Megasphaera hutchinsoni</name>
    <dbReference type="NCBI Taxonomy" id="1588748"/>
    <lineage>
        <taxon>Bacteria</taxon>
        <taxon>Bacillati</taxon>
        <taxon>Bacillota</taxon>
        <taxon>Negativicutes</taxon>
        <taxon>Veillonellales</taxon>
        <taxon>Veillonellaceae</taxon>
        <taxon>Megasphaera</taxon>
    </lineage>
</organism>
<sequence>MQNSYQAKGYALRVTFLAFDFSFIIFYTICNKEVLEPPPVLVGG</sequence>
<protein>
    <submittedName>
        <fullName evidence="2">Uncharacterized protein</fullName>
    </submittedName>
</protein>
<dbReference type="Proteomes" id="UP000070160">
    <property type="component" value="Unassembled WGS sequence"/>
</dbReference>
<comment type="caution">
    <text evidence="2">The sequence shown here is derived from an EMBL/GenBank/DDBJ whole genome shotgun (WGS) entry which is preliminary data.</text>
</comment>
<accession>A0A134CJM8</accession>
<proteinExistence type="predicted"/>
<evidence type="ECO:0000313" key="2">
    <source>
        <dbReference type="EMBL" id="KXB92421.1"/>
    </source>
</evidence>
<name>A0A134CJM8_9FIRM</name>
<evidence type="ECO:0000313" key="3">
    <source>
        <dbReference type="Proteomes" id="UP000070160"/>
    </source>
</evidence>
<dbReference type="AlphaFoldDB" id="A0A134CJM8"/>
<keyword evidence="1" id="KW-0472">Membrane</keyword>
<feature type="transmembrane region" description="Helical" evidence="1">
    <location>
        <begin position="12"/>
        <end position="29"/>
    </location>
</feature>
<dbReference type="EMBL" id="LSDT01000012">
    <property type="protein sequence ID" value="KXB92421.1"/>
    <property type="molecule type" value="Genomic_DNA"/>
</dbReference>
<dbReference type="STRING" id="1588748.HMPREF3182_00417"/>
<keyword evidence="1" id="KW-1133">Transmembrane helix</keyword>